<dbReference type="Proteomes" id="UP000020977">
    <property type="component" value="Unassembled WGS sequence"/>
</dbReference>
<protein>
    <submittedName>
        <fullName evidence="1">Uncharacterized protein</fullName>
    </submittedName>
</protein>
<sequence>MDMKTKKTLTQEPINLSDPQRVIIAKEISISTKPAYEKLYSLFYTEFEDLRIFSVVFDEKKNILAFEIDRNTWETTKTFVEFDDQTIELLEMQISEFFDTNKFIFEGKPIDPFTFFNNFSPETDYDDIIEELSDKEVIRVPELKNKAKKAIKSKVN</sequence>
<dbReference type="AlphaFoldDB" id="A0A014NPS6"/>
<comment type="caution">
    <text evidence="1">The sequence shown here is derived from an EMBL/GenBank/DDBJ whole genome shotgun (WGS) entry which is preliminary data.</text>
</comment>
<dbReference type="EMBL" id="JFAD01000033">
    <property type="protein sequence ID" value="EXU60892.1"/>
    <property type="molecule type" value="Genomic_DNA"/>
</dbReference>
<gene>
    <name evidence="1" type="ORF">MOVI_6220</name>
</gene>
<dbReference type="eggNOG" id="ENOG5031ZCT">
    <property type="taxonomic scope" value="Bacteria"/>
</dbReference>
<dbReference type="STRING" id="1188239.MOVI_6220"/>
<proteinExistence type="predicted"/>
<evidence type="ECO:0000313" key="1">
    <source>
        <dbReference type="EMBL" id="EXU60892.1"/>
    </source>
</evidence>
<name>A0A014NPS6_9BACT</name>
<accession>A0A014NPS6</accession>
<reference evidence="1 2" key="1">
    <citation type="submission" date="2014-03" db="EMBL/GenBank/DDBJ databases">
        <title>Genome sequence of Mycoplasma ovipneumoniae strain 14811.</title>
        <authorList>
            <person name="Sirand-Pugnet P."/>
            <person name="Breton M."/>
            <person name="Dordet-Frisoni E."/>
            <person name="Baranowski E."/>
            <person name="Barre A."/>
            <person name="Couture C."/>
            <person name="Dupuy V."/>
            <person name="Gaurivaud P."/>
            <person name="Jacob D."/>
            <person name="Lemaitre C."/>
            <person name="Manso-Silvan L."/>
            <person name="Nikolski M."/>
            <person name="Nouvel L.-X."/>
            <person name="Poumarat F."/>
            <person name="Tardy F."/>
            <person name="Thebault P."/>
            <person name="Theil S."/>
            <person name="Citti C."/>
            <person name="Thiaucourt F."/>
            <person name="Blanchard A."/>
        </authorList>
    </citation>
    <scope>NUCLEOTIDE SEQUENCE [LARGE SCALE GENOMIC DNA]</scope>
    <source>
        <strain evidence="1 2">14811</strain>
    </source>
</reference>
<organism evidence="1 2">
    <name type="scientific">Mesomycoplasma ovipneumoniae 14811</name>
    <dbReference type="NCBI Taxonomy" id="1188239"/>
    <lineage>
        <taxon>Bacteria</taxon>
        <taxon>Bacillati</taxon>
        <taxon>Mycoplasmatota</taxon>
        <taxon>Mycoplasmoidales</taxon>
        <taxon>Metamycoplasmataceae</taxon>
        <taxon>Mesomycoplasma</taxon>
    </lineage>
</organism>
<evidence type="ECO:0000313" key="2">
    <source>
        <dbReference type="Proteomes" id="UP000020977"/>
    </source>
</evidence>
<dbReference type="PATRIC" id="fig|1188239.3.peg.1486"/>